<dbReference type="AlphaFoldDB" id="A0A1R2AVY3"/>
<evidence type="ECO:0000313" key="2">
    <source>
        <dbReference type="Proteomes" id="UP000187209"/>
    </source>
</evidence>
<sequence>MGCTDSRNEILDEESLIKTEELNLGYSKFHCDKIDLIFKRYSLSSKMHGSQFLTACRELTLDMSLYGNPDKPLTKFYHSFKMNYKHFNQRRLSTLGVLLGQGSHKEKAKVLFKIYDIVKDNTLDESEMRIMIEDILEIALVIIPTYAYNLTQDEEKKVELGKYIKKLGSVLDTMIKYYEILFSQGQGTVITFNDFVDMFDKEEINALGNSSRIRKLSIREHGRVIAPATLVKDFILEAGKKN</sequence>
<dbReference type="Gene3D" id="1.10.238.10">
    <property type="entry name" value="EF-hand"/>
    <property type="match status" value="1"/>
</dbReference>
<name>A0A1R2AVY3_9CILI</name>
<organism evidence="1 2">
    <name type="scientific">Stentor coeruleus</name>
    <dbReference type="NCBI Taxonomy" id="5963"/>
    <lineage>
        <taxon>Eukaryota</taxon>
        <taxon>Sar</taxon>
        <taxon>Alveolata</taxon>
        <taxon>Ciliophora</taxon>
        <taxon>Postciliodesmatophora</taxon>
        <taxon>Heterotrichea</taxon>
        <taxon>Heterotrichida</taxon>
        <taxon>Stentoridae</taxon>
        <taxon>Stentor</taxon>
    </lineage>
</organism>
<dbReference type="Proteomes" id="UP000187209">
    <property type="component" value="Unassembled WGS sequence"/>
</dbReference>
<keyword evidence="2" id="KW-1185">Reference proteome</keyword>
<dbReference type="OrthoDB" id="10553073at2759"/>
<gene>
    <name evidence="1" type="ORF">SteCoe_33887</name>
</gene>
<proteinExistence type="predicted"/>
<dbReference type="InterPro" id="IPR011992">
    <property type="entry name" value="EF-hand-dom_pair"/>
</dbReference>
<evidence type="ECO:0008006" key="3">
    <source>
        <dbReference type="Google" id="ProtNLM"/>
    </source>
</evidence>
<reference evidence="1 2" key="1">
    <citation type="submission" date="2016-11" db="EMBL/GenBank/DDBJ databases">
        <title>The macronuclear genome of Stentor coeruleus: a giant cell with tiny introns.</title>
        <authorList>
            <person name="Slabodnick M."/>
            <person name="Ruby J.G."/>
            <person name="Reiff S.B."/>
            <person name="Swart E.C."/>
            <person name="Gosai S."/>
            <person name="Prabakaran S."/>
            <person name="Witkowska E."/>
            <person name="Larue G.E."/>
            <person name="Fisher S."/>
            <person name="Freeman R.M."/>
            <person name="Gunawardena J."/>
            <person name="Chu W."/>
            <person name="Stover N.A."/>
            <person name="Gregory B.D."/>
            <person name="Nowacki M."/>
            <person name="Derisi J."/>
            <person name="Roy S.W."/>
            <person name="Marshall W.F."/>
            <person name="Sood P."/>
        </authorList>
    </citation>
    <scope>NUCLEOTIDE SEQUENCE [LARGE SCALE GENOMIC DNA]</scope>
    <source>
        <strain evidence="1">WM001</strain>
    </source>
</reference>
<dbReference type="SUPFAM" id="SSF47473">
    <property type="entry name" value="EF-hand"/>
    <property type="match status" value="1"/>
</dbReference>
<dbReference type="EMBL" id="MPUH01001304">
    <property type="protein sequence ID" value="OMJ68605.1"/>
    <property type="molecule type" value="Genomic_DNA"/>
</dbReference>
<protein>
    <recommendedName>
        <fullName evidence="3">EF-hand domain-containing protein</fullName>
    </recommendedName>
</protein>
<comment type="caution">
    <text evidence="1">The sequence shown here is derived from an EMBL/GenBank/DDBJ whole genome shotgun (WGS) entry which is preliminary data.</text>
</comment>
<accession>A0A1R2AVY3</accession>
<evidence type="ECO:0000313" key="1">
    <source>
        <dbReference type="EMBL" id="OMJ68605.1"/>
    </source>
</evidence>